<dbReference type="Gene3D" id="2.130.10.10">
    <property type="entry name" value="YVTN repeat-like/Quinoprotein amine dehydrogenase"/>
    <property type="match status" value="1"/>
</dbReference>
<dbReference type="PANTHER" id="PTHR16266:SF17">
    <property type="entry name" value="BRWD3"/>
    <property type="match status" value="1"/>
</dbReference>
<proteinExistence type="predicted"/>
<dbReference type="AlphaFoldDB" id="A0A1X7T495"/>
<feature type="repeat" description="WD" evidence="1">
    <location>
        <begin position="143"/>
        <end position="184"/>
    </location>
</feature>
<name>A0A1X7T495_AMPQE</name>
<dbReference type="PROSITE" id="PS50294">
    <property type="entry name" value="WD_REPEATS_REGION"/>
    <property type="match status" value="2"/>
</dbReference>
<sequence>MNEQCLEERRPGGMVLIEELEEKESKRNVHISSDYLLLLCNELCSQLESSGSIRRGGGGGHSLIGNEISSFIYNNNNNKNNVSSSLLKLTNQKHDFTTDHLQKDSTLHLCTLLHSTRLSSIPSMASLLIQPINFTKMKKHTVILGHLAPVFCLSFDSTGQRIITGADDDLAKIWCSRTGQLVTTLRGHHAEITDLSVCWDNTLIATGSLDKLVRVWCGHTSSPLAVLSGHSGHITSVQLSPSPDDDSK</sequence>
<feature type="repeat" description="WD" evidence="1">
    <location>
        <begin position="185"/>
        <end position="216"/>
    </location>
</feature>
<dbReference type="InterPro" id="IPR036322">
    <property type="entry name" value="WD40_repeat_dom_sf"/>
</dbReference>
<protein>
    <submittedName>
        <fullName evidence="2">Uncharacterized protein</fullName>
    </submittedName>
</protein>
<dbReference type="PANTHER" id="PTHR16266">
    <property type="entry name" value="WD REPEAT DOMAIN 9"/>
    <property type="match status" value="1"/>
</dbReference>
<dbReference type="InterPro" id="IPR052060">
    <property type="entry name" value="Bromo_WD_repeat"/>
</dbReference>
<dbReference type="InterPro" id="IPR015943">
    <property type="entry name" value="WD40/YVTN_repeat-like_dom_sf"/>
</dbReference>
<dbReference type="STRING" id="400682.A0A1X7T495"/>
<evidence type="ECO:0000313" key="2">
    <source>
        <dbReference type="EnsemblMetazoa" id="Aqu2.1.09059_001"/>
    </source>
</evidence>
<dbReference type="OrthoDB" id="538223at2759"/>
<keyword evidence="1" id="KW-0853">WD repeat</keyword>
<dbReference type="GO" id="GO:0007010">
    <property type="term" value="P:cytoskeleton organization"/>
    <property type="evidence" value="ECO:0007669"/>
    <property type="project" value="TreeGrafter"/>
</dbReference>
<dbReference type="InParanoid" id="A0A1X7T495"/>
<dbReference type="GO" id="GO:0008360">
    <property type="term" value="P:regulation of cell shape"/>
    <property type="evidence" value="ECO:0007669"/>
    <property type="project" value="TreeGrafter"/>
</dbReference>
<accession>A0A1X7T495</accession>
<dbReference type="PROSITE" id="PS50082">
    <property type="entry name" value="WD_REPEATS_2"/>
    <property type="match status" value="2"/>
</dbReference>
<dbReference type="GO" id="GO:0006357">
    <property type="term" value="P:regulation of transcription by RNA polymerase II"/>
    <property type="evidence" value="ECO:0007669"/>
    <property type="project" value="TreeGrafter"/>
</dbReference>
<dbReference type="GO" id="GO:0005634">
    <property type="term" value="C:nucleus"/>
    <property type="evidence" value="ECO:0007669"/>
    <property type="project" value="TreeGrafter"/>
</dbReference>
<dbReference type="Pfam" id="PF00400">
    <property type="entry name" value="WD40"/>
    <property type="match status" value="2"/>
</dbReference>
<evidence type="ECO:0000256" key="1">
    <source>
        <dbReference type="PROSITE-ProRule" id="PRU00221"/>
    </source>
</evidence>
<reference evidence="2" key="1">
    <citation type="submission" date="2017-05" db="UniProtKB">
        <authorList>
            <consortium name="EnsemblMetazoa"/>
        </authorList>
    </citation>
    <scope>IDENTIFICATION</scope>
</reference>
<dbReference type="eggNOG" id="KOG0644">
    <property type="taxonomic scope" value="Eukaryota"/>
</dbReference>
<dbReference type="SMART" id="SM00320">
    <property type="entry name" value="WD40"/>
    <property type="match status" value="2"/>
</dbReference>
<dbReference type="EnsemblMetazoa" id="Aqu2.1.09059_001">
    <property type="protein sequence ID" value="Aqu2.1.09059_001"/>
    <property type="gene ID" value="Aqu2.1.09059"/>
</dbReference>
<dbReference type="SUPFAM" id="SSF50978">
    <property type="entry name" value="WD40 repeat-like"/>
    <property type="match status" value="1"/>
</dbReference>
<dbReference type="InterPro" id="IPR001680">
    <property type="entry name" value="WD40_rpt"/>
</dbReference>
<organism evidence="2">
    <name type="scientific">Amphimedon queenslandica</name>
    <name type="common">Sponge</name>
    <dbReference type="NCBI Taxonomy" id="400682"/>
    <lineage>
        <taxon>Eukaryota</taxon>
        <taxon>Metazoa</taxon>
        <taxon>Porifera</taxon>
        <taxon>Demospongiae</taxon>
        <taxon>Heteroscleromorpha</taxon>
        <taxon>Haplosclerida</taxon>
        <taxon>Niphatidae</taxon>
        <taxon>Amphimedon</taxon>
    </lineage>
</organism>